<feature type="region of interest" description="Disordered" evidence="1">
    <location>
        <begin position="123"/>
        <end position="155"/>
    </location>
</feature>
<evidence type="ECO:0000313" key="2">
    <source>
        <dbReference type="EMBL" id="KWV45896.1"/>
    </source>
</evidence>
<dbReference type="Proteomes" id="UP000057737">
    <property type="component" value="Unassembled WGS sequence"/>
</dbReference>
<keyword evidence="3" id="KW-1185">Reference proteome</keyword>
<dbReference type="AlphaFoldDB" id="A0A109JBJ2"/>
<accession>A0A109JBJ2</accession>
<dbReference type="RefSeq" id="WP_066515074.1">
    <property type="nucleotide sequence ID" value="NZ_LNCU01000120.1"/>
</dbReference>
<proteinExistence type="predicted"/>
<evidence type="ECO:0000313" key="3">
    <source>
        <dbReference type="Proteomes" id="UP000057737"/>
    </source>
</evidence>
<feature type="region of interest" description="Disordered" evidence="1">
    <location>
        <begin position="257"/>
        <end position="292"/>
    </location>
</feature>
<gene>
    <name evidence="2" type="ORF">AS156_23065</name>
</gene>
<dbReference type="EMBL" id="LNCU01000120">
    <property type="protein sequence ID" value="KWV45896.1"/>
    <property type="molecule type" value="Genomic_DNA"/>
</dbReference>
<name>A0A109JBJ2_9BRAD</name>
<reference evidence="2 3" key="1">
    <citation type="submission" date="2015-11" db="EMBL/GenBank/DDBJ databases">
        <title>Draft Genome Sequence of the Strain BR 10303 (Bradyrhizobium sp.) isolated from nodules of Centrolobium paraense.</title>
        <authorList>
            <person name="Zelli J.E."/>
            <person name="Simoes-Araujo J.L."/>
            <person name="Barauna A.C."/>
            <person name="Silva K."/>
        </authorList>
    </citation>
    <scope>NUCLEOTIDE SEQUENCE [LARGE SCALE GENOMIC DNA]</scope>
    <source>
        <strain evidence="2 3">BR 10303</strain>
    </source>
</reference>
<organism evidence="2 3">
    <name type="scientific">Bradyrhizobium macuxiense</name>
    <dbReference type="NCBI Taxonomy" id="1755647"/>
    <lineage>
        <taxon>Bacteria</taxon>
        <taxon>Pseudomonadati</taxon>
        <taxon>Pseudomonadota</taxon>
        <taxon>Alphaproteobacteria</taxon>
        <taxon>Hyphomicrobiales</taxon>
        <taxon>Nitrobacteraceae</taxon>
        <taxon>Bradyrhizobium</taxon>
    </lineage>
</organism>
<sequence>MSERGVFAVDRGIWDHPSFADEPLTEREAWIWLIGEASFKARTRRIGPMAIELRRGQVAASLRFMAEKWQWNDSRVRRFLDRLKAVAMIDTATDAGITVITICNYDKYQRVALPRDAAIDAANDAATTQQRRKEESTESTEGSSELRSAPPVASAPVYTDSRHELWGEGVPILISLGIADRQARSMIGSWLKSTKDDAQAVLGAIQRARDHRAHNPIPWITNALRGKHERNGTFFPNSSADQSGSAAVIAGVAAAAERRARQRSTAGRNGAASGDDHAAEGSDPEFFGARRG</sequence>
<comment type="caution">
    <text evidence="2">The sequence shown here is derived from an EMBL/GenBank/DDBJ whole genome shotgun (WGS) entry which is preliminary data.</text>
</comment>
<evidence type="ECO:0000256" key="1">
    <source>
        <dbReference type="SAM" id="MobiDB-lite"/>
    </source>
</evidence>
<protein>
    <submittedName>
        <fullName evidence="2">Uncharacterized protein</fullName>
    </submittedName>
</protein>
<dbReference type="OrthoDB" id="7876586at2"/>